<evidence type="ECO:0000256" key="5">
    <source>
        <dbReference type="SAM" id="Phobius"/>
    </source>
</evidence>
<dbReference type="InterPro" id="IPR027359">
    <property type="entry name" value="Volt_channel_dom_sf"/>
</dbReference>
<proteinExistence type="predicted"/>
<evidence type="ECO:0000256" key="2">
    <source>
        <dbReference type="ARBA" id="ARBA00022692"/>
    </source>
</evidence>
<dbReference type="RefSeq" id="XP_045099081.1">
    <property type="nucleotide sequence ID" value="XM_045236105.1"/>
</dbReference>
<accession>B6IHY8</accession>
<evidence type="ECO:0000256" key="4">
    <source>
        <dbReference type="ARBA" id="ARBA00023136"/>
    </source>
</evidence>
<dbReference type="EMBL" id="HE600916">
    <property type="protein sequence ID" value="CAR99518.1"/>
    <property type="molecule type" value="Genomic_DNA"/>
</dbReference>
<dbReference type="HOGENOM" id="CLU_2308550_0_0_1"/>
<keyword evidence="2 5" id="KW-0812">Transmembrane</keyword>
<name>B6IHY8_CAEBR</name>
<keyword evidence="4 5" id="KW-0472">Membrane</keyword>
<evidence type="ECO:0000313" key="7">
    <source>
        <dbReference type="Proteomes" id="UP000008549"/>
    </source>
</evidence>
<feature type="transmembrane region" description="Helical" evidence="5">
    <location>
        <begin position="12"/>
        <end position="30"/>
    </location>
</feature>
<evidence type="ECO:0000256" key="1">
    <source>
        <dbReference type="ARBA" id="ARBA00004141"/>
    </source>
</evidence>
<dbReference type="GO" id="GO:0016020">
    <property type="term" value="C:membrane"/>
    <property type="evidence" value="ECO:0007669"/>
    <property type="project" value="UniProtKB-SubCell"/>
</dbReference>
<keyword evidence="3 5" id="KW-1133">Transmembrane helix</keyword>
<evidence type="ECO:0000256" key="3">
    <source>
        <dbReference type="ARBA" id="ARBA00022989"/>
    </source>
</evidence>
<dbReference type="InParanoid" id="B6IHY8"/>
<organism evidence="6 7">
    <name type="scientific">Caenorhabditis briggsae</name>
    <dbReference type="NCBI Taxonomy" id="6238"/>
    <lineage>
        <taxon>Eukaryota</taxon>
        <taxon>Metazoa</taxon>
        <taxon>Ecdysozoa</taxon>
        <taxon>Nematoda</taxon>
        <taxon>Chromadorea</taxon>
        <taxon>Rhabditida</taxon>
        <taxon>Rhabditina</taxon>
        <taxon>Rhabditomorpha</taxon>
        <taxon>Rhabditoidea</taxon>
        <taxon>Rhabditidae</taxon>
        <taxon>Peloderinae</taxon>
        <taxon>Caenorhabditis</taxon>
    </lineage>
</organism>
<dbReference type="GeneID" id="68917949"/>
<reference evidence="6 7" key="2">
    <citation type="journal article" date="2011" name="PLoS Genet.">
        <title>Caenorhabditis briggsae recombinant inbred line genotypes reveal inter-strain incompatibility and the evolution of recombination.</title>
        <authorList>
            <person name="Ross J.A."/>
            <person name="Koboldt D.C."/>
            <person name="Staisch J.E."/>
            <person name="Chamberlin H.M."/>
            <person name="Gupta B.P."/>
            <person name="Miller R.D."/>
            <person name="Baird S.E."/>
            <person name="Haag E.S."/>
        </authorList>
    </citation>
    <scope>NUCLEOTIDE SEQUENCE [LARGE SCALE GENOMIC DNA]</scope>
    <source>
        <strain evidence="6 7">AF16</strain>
    </source>
</reference>
<dbReference type="eggNOG" id="KOG3713">
    <property type="taxonomic scope" value="Eukaryota"/>
</dbReference>
<evidence type="ECO:0000313" key="6">
    <source>
        <dbReference type="EMBL" id="CAR99518.1"/>
    </source>
</evidence>
<protein>
    <submittedName>
        <fullName evidence="6">Protein CBG26471</fullName>
    </submittedName>
</protein>
<comment type="subcellular location">
    <subcellularLocation>
        <location evidence="1">Membrane</location>
        <topology evidence="1">Multi-pass membrane protein</topology>
    </subcellularLocation>
</comment>
<dbReference type="STRING" id="6238.B6IHY8"/>
<dbReference type="AlphaFoldDB" id="B6IHY8"/>
<dbReference type="CTD" id="68917949"/>
<sequence length="100" mass="11568">MRQHSSSIMLAFARQILNVIDLLSIAPFYFELLLWVCGISGKMFEKSDGRSSPSVFFMFFVSSELLSWVDSHRVNNFMQVVKLREEQIVKKCAHQHGDQV</sequence>
<keyword evidence="7" id="KW-1185">Reference proteome</keyword>
<dbReference type="KEGG" id="cbr:CBG_26471"/>
<reference evidence="6 7" key="1">
    <citation type="journal article" date="2003" name="PLoS Biol.">
        <title>The genome sequence of Caenorhabditis briggsae: a platform for comparative genomics.</title>
        <authorList>
            <person name="Stein L.D."/>
            <person name="Bao Z."/>
            <person name="Blasiar D."/>
            <person name="Blumenthal T."/>
            <person name="Brent M.R."/>
            <person name="Chen N."/>
            <person name="Chinwalla A."/>
            <person name="Clarke L."/>
            <person name="Clee C."/>
            <person name="Coghlan A."/>
            <person name="Coulson A."/>
            <person name="D'Eustachio P."/>
            <person name="Fitch D.H."/>
            <person name="Fulton L.A."/>
            <person name="Fulton R.E."/>
            <person name="Griffiths-Jones S."/>
            <person name="Harris T.W."/>
            <person name="Hillier L.W."/>
            <person name="Kamath R."/>
            <person name="Kuwabara P.E."/>
            <person name="Mardis E.R."/>
            <person name="Marra M.A."/>
            <person name="Miner T.L."/>
            <person name="Minx P."/>
            <person name="Mullikin J.C."/>
            <person name="Plumb R.W."/>
            <person name="Rogers J."/>
            <person name="Schein J.E."/>
            <person name="Sohrmann M."/>
            <person name="Spieth J."/>
            <person name="Stajich J.E."/>
            <person name="Wei C."/>
            <person name="Willey D."/>
            <person name="Wilson R.K."/>
            <person name="Durbin R."/>
            <person name="Waterston R.H."/>
        </authorList>
    </citation>
    <scope>NUCLEOTIDE SEQUENCE [LARGE SCALE GENOMIC DNA]</scope>
    <source>
        <strain evidence="6 7">AF16</strain>
    </source>
</reference>
<dbReference type="Proteomes" id="UP000008549">
    <property type="component" value="Unassembled WGS sequence"/>
</dbReference>
<dbReference type="Gene3D" id="1.20.120.350">
    <property type="entry name" value="Voltage-gated potassium channels. Chain C"/>
    <property type="match status" value="1"/>
</dbReference>
<gene>
    <name evidence="6" type="ORF">CBG26471</name>
    <name evidence="6" type="ORF">CBG_26471</name>
</gene>